<gene>
    <name evidence="9" type="ORF">GWI33_007187</name>
</gene>
<evidence type="ECO:0000313" key="10">
    <source>
        <dbReference type="Proteomes" id="UP000625711"/>
    </source>
</evidence>
<protein>
    <recommendedName>
        <fullName evidence="3">ribose-phosphate diphosphokinase</fullName>
        <ecNumber evidence="3">2.7.6.1</ecNumber>
    </recommendedName>
</protein>
<dbReference type="GO" id="GO:0005524">
    <property type="term" value="F:ATP binding"/>
    <property type="evidence" value="ECO:0007669"/>
    <property type="project" value="UniProtKB-KW"/>
</dbReference>
<proteinExistence type="inferred from homology"/>
<evidence type="ECO:0000256" key="3">
    <source>
        <dbReference type="ARBA" id="ARBA00013247"/>
    </source>
</evidence>
<dbReference type="GO" id="GO:0000287">
    <property type="term" value="F:magnesium ion binding"/>
    <property type="evidence" value="ECO:0007669"/>
    <property type="project" value="InterPro"/>
</dbReference>
<sequence>MISKEGNQQYRRNYREVALLNVAHINSGDAEVASKDNVSRAPISAKLVANMLSVAGADHIITMDLHASQIQGFFDIPVDNLYAEPAVLKWIKEN</sequence>
<dbReference type="InterPro" id="IPR029057">
    <property type="entry name" value="PRTase-like"/>
</dbReference>
<evidence type="ECO:0000313" key="9">
    <source>
        <dbReference type="EMBL" id="KAF7277468.1"/>
    </source>
</evidence>
<evidence type="ECO:0000256" key="4">
    <source>
        <dbReference type="ARBA" id="ARBA00022679"/>
    </source>
</evidence>
<comment type="caution">
    <text evidence="9">The sequence shown here is derived from an EMBL/GenBank/DDBJ whole genome shotgun (WGS) entry which is preliminary data.</text>
</comment>
<dbReference type="Gene3D" id="3.40.50.2020">
    <property type="match status" value="1"/>
</dbReference>
<keyword evidence="6" id="KW-0418">Kinase</keyword>
<keyword evidence="8" id="KW-0460">Magnesium</keyword>
<dbReference type="PANTHER" id="PTHR10210">
    <property type="entry name" value="RIBOSE-PHOSPHATE DIPHOSPHOKINASE FAMILY MEMBER"/>
    <property type="match status" value="1"/>
</dbReference>
<dbReference type="OrthoDB" id="413572at2759"/>
<dbReference type="InterPro" id="IPR005946">
    <property type="entry name" value="Rib-P_diPkinase"/>
</dbReference>
<evidence type="ECO:0000256" key="1">
    <source>
        <dbReference type="ARBA" id="ARBA00004996"/>
    </source>
</evidence>
<evidence type="ECO:0000256" key="7">
    <source>
        <dbReference type="ARBA" id="ARBA00022840"/>
    </source>
</evidence>
<dbReference type="AlphaFoldDB" id="A0A834MBD6"/>
<evidence type="ECO:0000256" key="2">
    <source>
        <dbReference type="ARBA" id="ARBA00006478"/>
    </source>
</evidence>
<comment type="pathway">
    <text evidence="1">Metabolic intermediate biosynthesis; 5-phospho-alpha-D-ribose 1-diphosphate biosynthesis; 5-phospho-alpha-D-ribose 1-diphosphate from D-ribose 5-phosphate (route I): step 1/1.</text>
</comment>
<dbReference type="Proteomes" id="UP000625711">
    <property type="component" value="Unassembled WGS sequence"/>
</dbReference>
<dbReference type="GO" id="GO:0016301">
    <property type="term" value="F:kinase activity"/>
    <property type="evidence" value="ECO:0007669"/>
    <property type="project" value="UniProtKB-KW"/>
</dbReference>
<dbReference type="GO" id="GO:0005737">
    <property type="term" value="C:cytoplasm"/>
    <property type="evidence" value="ECO:0007669"/>
    <property type="project" value="TreeGrafter"/>
</dbReference>
<dbReference type="EMBL" id="JAACXV010001774">
    <property type="protein sequence ID" value="KAF7277468.1"/>
    <property type="molecule type" value="Genomic_DNA"/>
</dbReference>
<dbReference type="GO" id="GO:0009156">
    <property type="term" value="P:ribonucleoside monophosphate biosynthetic process"/>
    <property type="evidence" value="ECO:0007669"/>
    <property type="project" value="InterPro"/>
</dbReference>
<dbReference type="InterPro" id="IPR000842">
    <property type="entry name" value="PRib_PP_synth_CS"/>
</dbReference>
<evidence type="ECO:0000256" key="8">
    <source>
        <dbReference type="ARBA" id="ARBA00022842"/>
    </source>
</evidence>
<reference evidence="9" key="1">
    <citation type="submission" date="2020-08" db="EMBL/GenBank/DDBJ databases">
        <title>Genome sequencing and assembly of the red palm weevil Rhynchophorus ferrugineus.</title>
        <authorList>
            <person name="Dias G.B."/>
            <person name="Bergman C.M."/>
            <person name="Manee M."/>
        </authorList>
    </citation>
    <scope>NUCLEOTIDE SEQUENCE</scope>
    <source>
        <strain evidence="9">AA-2017</strain>
        <tissue evidence="9">Whole larva</tissue>
    </source>
</reference>
<evidence type="ECO:0000256" key="6">
    <source>
        <dbReference type="ARBA" id="ARBA00022777"/>
    </source>
</evidence>
<keyword evidence="4" id="KW-0808">Transferase</keyword>
<dbReference type="GO" id="GO:0002189">
    <property type="term" value="C:ribose phosphate diphosphokinase complex"/>
    <property type="evidence" value="ECO:0007669"/>
    <property type="project" value="TreeGrafter"/>
</dbReference>
<dbReference type="PROSITE" id="PS00114">
    <property type="entry name" value="PRPP_SYNTHASE"/>
    <property type="match status" value="1"/>
</dbReference>
<feature type="non-terminal residue" evidence="9">
    <location>
        <position position="1"/>
    </location>
</feature>
<dbReference type="PANTHER" id="PTHR10210:SF32">
    <property type="entry name" value="RIBOSE-PHOSPHATE PYROPHOSPHOKINASE 2"/>
    <property type="match status" value="1"/>
</dbReference>
<organism evidence="9 10">
    <name type="scientific">Rhynchophorus ferrugineus</name>
    <name type="common">Red palm weevil</name>
    <name type="synonym">Curculio ferrugineus</name>
    <dbReference type="NCBI Taxonomy" id="354439"/>
    <lineage>
        <taxon>Eukaryota</taxon>
        <taxon>Metazoa</taxon>
        <taxon>Ecdysozoa</taxon>
        <taxon>Arthropoda</taxon>
        <taxon>Hexapoda</taxon>
        <taxon>Insecta</taxon>
        <taxon>Pterygota</taxon>
        <taxon>Neoptera</taxon>
        <taxon>Endopterygota</taxon>
        <taxon>Coleoptera</taxon>
        <taxon>Polyphaga</taxon>
        <taxon>Cucujiformia</taxon>
        <taxon>Curculionidae</taxon>
        <taxon>Dryophthorinae</taxon>
        <taxon>Rhynchophorus</taxon>
    </lineage>
</organism>
<accession>A0A834MBD6</accession>
<dbReference type="GO" id="GO:0006164">
    <property type="term" value="P:purine nucleotide biosynthetic process"/>
    <property type="evidence" value="ECO:0007669"/>
    <property type="project" value="TreeGrafter"/>
</dbReference>
<comment type="similarity">
    <text evidence="2">Belongs to the ribose-phosphate pyrophosphokinase family.</text>
</comment>
<dbReference type="GO" id="GO:0004749">
    <property type="term" value="F:ribose phosphate diphosphokinase activity"/>
    <property type="evidence" value="ECO:0007669"/>
    <property type="project" value="UniProtKB-EC"/>
</dbReference>
<dbReference type="SUPFAM" id="SSF53271">
    <property type="entry name" value="PRTase-like"/>
    <property type="match status" value="1"/>
</dbReference>
<keyword evidence="5" id="KW-0547">Nucleotide-binding</keyword>
<keyword evidence="7" id="KW-0067">ATP-binding</keyword>
<dbReference type="GO" id="GO:0006015">
    <property type="term" value="P:5-phosphoribose 1-diphosphate biosynthetic process"/>
    <property type="evidence" value="ECO:0007669"/>
    <property type="project" value="TreeGrafter"/>
</dbReference>
<name>A0A834MBD6_RHYFE</name>
<keyword evidence="10" id="KW-1185">Reference proteome</keyword>
<dbReference type="EC" id="2.7.6.1" evidence="3"/>
<evidence type="ECO:0000256" key="5">
    <source>
        <dbReference type="ARBA" id="ARBA00022741"/>
    </source>
</evidence>
<dbReference type="FunFam" id="3.40.50.2020:FF:000063">
    <property type="entry name" value="Phosphoribosylpyrophosphate synthetase"/>
    <property type="match status" value="1"/>
</dbReference>